<feature type="compositionally biased region" description="Polar residues" evidence="4">
    <location>
        <begin position="81"/>
        <end position="94"/>
    </location>
</feature>
<evidence type="ECO:0000256" key="4">
    <source>
        <dbReference type="SAM" id="MobiDB-lite"/>
    </source>
</evidence>
<keyword evidence="3" id="KW-0862">Zinc</keyword>
<feature type="compositionally biased region" description="Polar residues" evidence="4">
    <location>
        <begin position="112"/>
        <end position="140"/>
    </location>
</feature>
<reference evidence="6 7" key="1">
    <citation type="journal article" date="2022" name="Allergy">
        <title>Genome assembly and annotation of Periplaneta americana reveal a comprehensive cockroach allergen profile.</title>
        <authorList>
            <person name="Wang L."/>
            <person name="Xiong Q."/>
            <person name="Saelim N."/>
            <person name="Wang L."/>
            <person name="Nong W."/>
            <person name="Wan A.T."/>
            <person name="Shi M."/>
            <person name="Liu X."/>
            <person name="Cao Q."/>
            <person name="Hui J.H.L."/>
            <person name="Sookrung N."/>
            <person name="Leung T.F."/>
            <person name="Tungtrongchitr A."/>
            <person name="Tsui S.K.W."/>
        </authorList>
    </citation>
    <scope>NUCLEOTIDE SEQUENCE [LARGE SCALE GENOMIC DNA]</scope>
    <source>
        <strain evidence="6">PWHHKU_190912</strain>
    </source>
</reference>
<comment type="caution">
    <text evidence="6">The sequence shown here is derived from an EMBL/GenBank/DDBJ whole genome shotgun (WGS) entry which is preliminary data.</text>
</comment>
<evidence type="ECO:0000313" key="7">
    <source>
        <dbReference type="Proteomes" id="UP001148838"/>
    </source>
</evidence>
<evidence type="ECO:0000256" key="3">
    <source>
        <dbReference type="ARBA" id="ARBA00022833"/>
    </source>
</evidence>
<sequence>MQPLDVGFFKPLNTFMGSAIAGRLREKPGQPLTTEHIASLVGVAFPRAATMSTAINAFRAAGIWPVDRHVFSDADFAPSDVTDQPQISQAQTEPATRHQKAQAEEPIPNAAGENSTEAASSVSNNYIPVQQISPLPSTSGEGLKTRKRTRRSASSVVLTGSPHKESLLMASNNSGPKLKRKNLFQKEGTAARRTMNKGQETICIICGKSQEEDWIQCNKCKGWAHEECADINDEVYYFCDKCS</sequence>
<name>A0ABQ8RWE7_PERAM</name>
<keyword evidence="7" id="KW-1185">Reference proteome</keyword>
<keyword evidence="2" id="KW-0863">Zinc-finger</keyword>
<evidence type="ECO:0000256" key="2">
    <source>
        <dbReference type="ARBA" id="ARBA00022771"/>
    </source>
</evidence>
<dbReference type="Gene3D" id="3.30.40.10">
    <property type="entry name" value="Zinc/RING finger domain, C3HC4 (zinc finger)"/>
    <property type="match status" value="1"/>
</dbReference>
<dbReference type="InterPro" id="IPR011011">
    <property type="entry name" value="Znf_FYVE_PHD"/>
</dbReference>
<dbReference type="Proteomes" id="UP001148838">
    <property type="component" value="Unassembled WGS sequence"/>
</dbReference>
<gene>
    <name evidence="6" type="ORF">ANN_27683</name>
</gene>
<dbReference type="EMBL" id="JAJSOF020000041">
    <property type="protein sequence ID" value="KAJ4426056.1"/>
    <property type="molecule type" value="Genomic_DNA"/>
</dbReference>
<feature type="domain" description="Zinc finger PHD-type" evidence="5">
    <location>
        <begin position="202"/>
        <end position="243"/>
    </location>
</feature>
<evidence type="ECO:0000259" key="5">
    <source>
        <dbReference type="SMART" id="SM00249"/>
    </source>
</evidence>
<accession>A0ABQ8RWE7</accession>
<keyword evidence="1" id="KW-0479">Metal-binding</keyword>
<dbReference type="InterPro" id="IPR001965">
    <property type="entry name" value="Znf_PHD"/>
</dbReference>
<evidence type="ECO:0000313" key="6">
    <source>
        <dbReference type="EMBL" id="KAJ4426056.1"/>
    </source>
</evidence>
<dbReference type="SMART" id="SM00249">
    <property type="entry name" value="PHD"/>
    <property type="match status" value="1"/>
</dbReference>
<organism evidence="6 7">
    <name type="scientific">Periplaneta americana</name>
    <name type="common">American cockroach</name>
    <name type="synonym">Blatta americana</name>
    <dbReference type="NCBI Taxonomy" id="6978"/>
    <lineage>
        <taxon>Eukaryota</taxon>
        <taxon>Metazoa</taxon>
        <taxon>Ecdysozoa</taxon>
        <taxon>Arthropoda</taxon>
        <taxon>Hexapoda</taxon>
        <taxon>Insecta</taxon>
        <taxon>Pterygota</taxon>
        <taxon>Neoptera</taxon>
        <taxon>Polyneoptera</taxon>
        <taxon>Dictyoptera</taxon>
        <taxon>Blattodea</taxon>
        <taxon>Blattoidea</taxon>
        <taxon>Blattidae</taxon>
        <taxon>Blattinae</taxon>
        <taxon>Periplaneta</taxon>
    </lineage>
</organism>
<feature type="region of interest" description="Disordered" evidence="4">
    <location>
        <begin position="76"/>
        <end position="158"/>
    </location>
</feature>
<dbReference type="SUPFAM" id="SSF57903">
    <property type="entry name" value="FYVE/PHD zinc finger"/>
    <property type="match status" value="1"/>
</dbReference>
<protein>
    <recommendedName>
        <fullName evidence="5">Zinc finger PHD-type domain-containing protein</fullName>
    </recommendedName>
</protein>
<dbReference type="InterPro" id="IPR013083">
    <property type="entry name" value="Znf_RING/FYVE/PHD"/>
</dbReference>
<dbReference type="CDD" id="cd15517">
    <property type="entry name" value="PHD_TCF19_like"/>
    <property type="match status" value="1"/>
</dbReference>
<proteinExistence type="predicted"/>
<evidence type="ECO:0000256" key="1">
    <source>
        <dbReference type="ARBA" id="ARBA00022723"/>
    </source>
</evidence>